<dbReference type="PANTHER" id="PTHR33420:SF10">
    <property type="entry name" value="FIMBRIAE MAJOR SUBUNIT"/>
    <property type="match status" value="1"/>
</dbReference>
<sequence>MKLNKLSVMAMTIFTLSSTSVMAAGTSGTITFEGDIRSPTCTVLMNGVPGNDGTITLNDVNSTDIDKSGKTANSAVKLKLNQCSTVPNTRSVFATFTGNTNSINKAGQIINQASSDSAGNVVLEMLDSSGNKLDLATARPEIVLNSNEGEFEYSVQYKRIEDDKPVIPGAFNSKISYEISYQ</sequence>
<dbReference type="STRING" id="351659.SAMN05421784_10272"/>
<dbReference type="InterPro" id="IPR008966">
    <property type="entry name" value="Adhesion_dom_sf"/>
</dbReference>
<keyword evidence="4" id="KW-1185">Reference proteome</keyword>
<dbReference type="InterPro" id="IPR000259">
    <property type="entry name" value="Adhesion_dom_fimbrial"/>
</dbReference>
<dbReference type="InterPro" id="IPR050263">
    <property type="entry name" value="Bact_Fimbrial_Adh_Pro"/>
</dbReference>
<dbReference type="PANTHER" id="PTHR33420">
    <property type="entry name" value="FIMBRIAL SUBUNIT ELFA-RELATED"/>
    <property type="match status" value="1"/>
</dbReference>
<evidence type="ECO:0000313" key="4">
    <source>
        <dbReference type="Proteomes" id="UP000242496"/>
    </source>
</evidence>
<dbReference type="GO" id="GO:0043709">
    <property type="term" value="P:cell adhesion involved in single-species biofilm formation"/>
    <property type="evidence" value="ECO:0007669"/>
    <property type="project" value="TreeGrafter"/>
</dbReference>
<dbReference type="AlphaFoldDB" id="A0A1I7EY86"/>
<gene>
    <name evidence="3" type="ORF">SAMN05421784_10272</name>
</gene>
<protein>
    <submittedName>
        <fullName evidence="3">Pilin (Type 1 fimbria component protein)</fullName>
    </submittedName>
</protein>
<evidence type="ECO:0000256" key="1">
    <source>
        <dbReference type="SAM" id="SignalP"/>
    </source>
</evidence>
<dbReference type="Proteomes" id="UP000242496">
    <property type="component" value="Unassembled WGS sequence"/>
</dbReference>
<accession>A0A1I7EY86</accession>
<keyword evidence="1" id="KW-0732">Signal</keyword>
<reference evidence="4" key="1">
    <citation type="submission" date="2016-10" db="EMBL/GenBank/DDBJ databases">
        <authorList>
            <person name="Varghese N."/>
            <person name="Submissions S."/>
        </authorList>
    </citation>
    <scope>NUCLEOTIDE SEQUENCE [LARGE SCALE GENOMIC DNA]</scope>
    <source>
        <strain evidence="4">DSM 18168</strain>
    </source>
</reference>
<dbReference type="EMBL" id="FPBJ01000002">
    <property type="protein sequence ID" value="SFU28867.1"/>
    <property type="molecule type" value="Genomic_DNA"/>
</dbReference>
<evidence type="ECO:0000259" key="2">
    <source>
        <dbReference type="Pfam" id="PF00419"/>
    </source>
</evidence>
<dbReference type="SUPFAM" id="SSF49401">
    <property type="entry name" value="Bacterial adhesins"/>
    <property type="match status" value="1"/>
</dbReference>
<organism evidence="3 4">
    <name type="scientific">Xenorhabdus koppenhoeferi</name>
    <dbReference type="NCBI Taxonomy" id="351659"/>
    <lineage>
        <taxon>Bacteria</taxon>
        <taxon>Pseudomonadati</taxon>
        <taxon>Pseudomonadota</taxon>
        <taxon>Gammaproteobacteria</taxon>
        <taxon>Enterobacterales</taxon>
        <taxon>Morganellaceae</taxon>
        <taxon>Xenorhabdus</taxon>
    </lineage>
</organism>
<dbReference type="Pfam" id="PF00419">
    <property type="entry name" value="Fimbrial"/>
    <property type="match status" value="1"/>
</dbReference>
<feature type="domain" description="Fimbrial-type adhesion" evidence="2">
    <location>
        <begin position="30"/>
        <end position="182"/>
    </location>
</feature>
<dbReference type="OrthoDB" id="5956899at2"/>
<dbReference type="GO" id="GO:0009289">
    <property type="term" value="C:pilus"/>
    <property type="evidence" value="ECO:0007669"/>
    <property type="project" value="InterPro"/>
</dbReference>
<dbReference type="Gene3D" id="2.60.40.1090">
    <property type="entry name" value="Fimbrial-type adhesion domain"/>
    <property type="match status" value="1"/>
</dbReference>
<feature type="chain" id="PRO_5017337253" evidence="1">
    <location>
        <begin position="24"/>
        <end position="182"/>
    </location>
</feature>
<evidence type="ECO:0000313" key="3">
    <source>
        <dbReference type="EMBL" id="SFU28867.1"/>
    </source>
</evidence>
<proteinExistence type="predicted"/>
<dbReference type="RefSeq" id="WP_092547664.1">
    <property type="nucleotide sequence ID" value="NZ_CAWRBG010000045.1"/>
</dbReference>
<feature type="signal peptide" evidence="1">
    <location>
        <begin position="1"/>
        <end position="23"/>
    </location>
</feature>
<dbReference type="InterPro" id="IPR036937">
    <property type="entry name" value="Adhesion_dom_fimbrial_sf"/>
</dbReference>
<name>A0A1I7EY86_9GAMM</name>